<dbReference type="InterPro" id="IPR036026">
    <property type="entry name" value="Seven-hairpin_glycosidases"/>
</dbReference>
<keyword evidence="15" id="KW-0812">Transmembrane</keyword>
<keyword evidence="5 11" id="KW-0479">Metal-binding</keyword>
<dbReference type="Gene3D" id="3.40.50.720">
    <property type="entry name" value="NAD(P)-binding Rossmann-like Domain"/>
    <property type="match status" value="1"/>
</dbReference>
<keyword evidence="8 12" id="KW-1015">Disulfide bond</keyword>
<evidence type="ECO:0000256" key="11">
    <source>
        <dbReference type="PIRSR" id="PIRSR601382-2"/>
    </source>
</evidence>
<proteinExistence type="inferred from homology"/>
<comment type="caution">
    <text evidence="18">The sequence shown here is derived from an EMBL/GenBank/DDBJ whole genome shotgun (WGS) entry which is preliminary data.</text>
</comment>
<dbReference type="Pfam" id="PF01408">
    <property type="entry name" value="GFO_IDH_MocA"/>
    <property type="match status" value="1"/>
</dbReference>
<dbReference type="GO" id="GO:0004571">
    <property type="term" value="F:mannosyl-oligosaccharide 1,2-alpha-mannosidase activity"/>
    <property type="evidence" value="ECO:0007669"/>
    <property type="project" value="UniProtKB-EC"/>
</dbReference>
<evidence type="ECO:0000259" key="16">
    <source>
        <dbReference type="Pfam" id="PF01408"/>
    </source>
</evidence>
<evidence type="ECO:0000256" key="3">
    <source>
        <dbReference type="ARBA" id="ARBA00007658"/>
    </source>
</evidence>
<evidence type="ECO:0000256" key="7">
    <source>
        <dbReference type="ARBA" id="ARBA00022837"/>
    </source>
</evidence>
<evidence type="ECO:0000256" key="13">
    <source>
        <dbReference type="RuleBase" id="RU361193"/>
    </source>
</evidence>
<evidence type="ECO:0000256" key="14">
    <source>
        <dbReference type="SAM" id="MobiDB-lite"/>
    </source>
</evidence>
<comment type="catalytic activity">
    <reaction evidence="9">
        <text>N(4)-(alpha-D-Man-(1-&gt;2)-alpha-D-Man-(1-&gt;2)-alpha-D-Man-(1-&gt;3)-[alpha-D-Man-(1-&gt;3)-[alpha-D-Man-(1-&gt;2)-alpha-D-Man-(1-&gt;6)]-alpha-D-Man-(1-&gt;6)]-beta-D-Man-(1-&gt;4)-beta-D-GlcNAc-(1-&gt;4)-beta-D-GlcNAc)-L-asparaginyl-[protein] (N-glucan mannose isomer 8A1,2,3B1,3) + 3 H2O = N(4)-(alpha-D-Man-(1-&gt;3)-[alpha-D-Man-(1-&gt;3)-[alpha-D-Man-(1-&gt;6)]-alpha-D-Man-(1-&gt;6)]-beta-D-Man-(1-&gt;4)-beta-D-GlcNAc-(1-&gt;4)-beta-D-GlcNAc)-L-asparaginyl-[protein] (N-glucan mannose isomer 5A1,2) + 3 beta-D-mannose</text>
        <dbReference type="Rhea" id="RHEA:56028"/>
        <dbReference type="Rhea" id="RHEA-COMP:14358"/>
        <dbReference type="Rhea" id="RHEA-COMP:14367"/>
        <dbReference type="ChEBI" id="CHEBI:15377"/>
        <dbReference type="ChEBI" id="CHEBI:28563"/>
        <dbReference type="ChEBI" id="CHEBI:59087"/>
        <dbReference type="ChEBI" id="CHEBI:60628"/>
        <dbReference type="EC" id="3.2.1.113"/>
    </reaction>
</comment>
<comment type="catalytic activity">
    <reaction evidence="10">
        <text>N(4)-(alpha-D-Man-(1-&gt;2)-alpha-D-Man-(1-&gt;2)-alpha-D-Man-(1-&gt;3)-[alpha-D-Man-(1-&gt;2)-alpha-D-Man-(1-&gt;3)-[alpha-D-Man-(1-&gt;2)-alpha-D-Man-(1-&gt;6)]-alpha-D-Man-(1-&gt;6)]-beta-D-Man-(1-&gt;4)-beta-D-GlcNAc-(1-&gt;4)-beta-D-GlcNAc)-L-asparaginyl-[protein] (N-glucan mannose isomer 9A1,2,3B1,2,3) + 4 H2O = N(4)-(alpha-D-Man-(1-&gt;3)-[alpha-D-Man-(1-&gt;3)-[alpha-D-Man-(1-&gt;6)]-alpha-D-Man-(1-&gt;6)]-beta-D-Man-(1-&gt;4)-beta-D-GlcNAc-(1-&gt;4)-beta-D-GlcNAc)-L-asparaginyl-[protein] (N-glucan mannose isomer 5A1,2) + 4 beta-D-mannose</text>
        <dbReference type="Rhea" id="RHEA:56008"/>
        <dbReference type="Rhea" id="RHEA-COMP:14356"/>
        <dbReference type="Rhea" id="RHEA-COMP:14367"/>
        <dbReference type="ChEBI" id="CHEBI:15377"/>
        <dbReference type="ChEBI" id="CHEBI:28563"/>
        <dbReference type="ChEBI" id="CHEBI:59087"/>
        <dbReference type="ChEBI" id="CHEBI:139493"/>
        <dbReference type="EC" id="3.2.1.113"/>
    </reaction>
</comment>
<dbReference type="Gene3D" id="1.50.10.10">
    <property type="match status" value="1"/>
</dbReference>
<name>A0A0W0FXR2_MONRR</name>
<keyword evidence="13" id="KW-0326">Glycosidase</keyword>
<feature type="disulfide bond" evidence="12">
    <location>
        <begin position="359"/>
        <end position="423"/>
    </location>
</feature>
<dbReference type="Proteomes" id="UP000054988">
    <property type="component" value="Unassembled WGS sequence"/>
</dbReference>
<feature type="region of interest" description="Disordered" evidence="14">
    <location>
        <begin position="709"/>
        <end position="758"/>
    </location>
</feature>
<feature type="domain" description="Gfo/Idh/MocA-like oxidoreductase N-terminal" evidence="16">
    <location>
        <begin position="2335"/>
        <end position="2452"/>
    </location>
</feature>
<feature type="compositionally biased region" description="Polar residues" evidence="14">
    <location>
        <begin position="1021"/>
        <end position="1043"/>
    </location>
</feature>
<evidence type="ECO:0000259" key="17">
    <source>
        <dbReference type="Pfam" id="PF22725"/>
    </source>
</evidence>
<dbReference type="Gene3D" id="3.30.360.10">
    <property type="entry name" value="Dihydrodipicolinate Reductase, domain 2"/>
    <property type="match status" value="1"/>
</dbReference>
<feature type="domain" description="GFO/IDH/MocA-like oxidoreductase" evidence="17">
    <location>
        <begin position="2463"/>
        <end position="2595"/>
    </location>
</feature>
<dbReference type="SUPFAM" id="SSF51735">
    <property type="entry name" value="NAD(P)-binding Rossmann-fold domains"/>
    <property type="match status" value="1"/>
</dbReference>
<accession>A0A0W0FXR2</accession>
<evidence type="ECO:0000256" key="9">
    <source>
        <dbReference type="ARBA" id="ARBA00047669"/>
    </source>
</evidence>
<keyword evidence="7 11" id="KW-0106">Calcium</keyword>
<feature type="transmembrane region" description="Helical" evidence="15">
    <location>
        <begin position="28"/>
        <end position="49"/>
    </location>
</feature>
<dbReference type="GO" id="GO:0005783">
    <property type="term" value="C:endoplasmic reticulum"/>
    <property type="evidence" value="ECO:0007669"/>
    <property type="project" value="TreeGrafter"/>
</dbReference>
<reference evidence="18 19" key="1">
    <citation type="submission" date="2015-12" db="EMBL/GenBank/DDBJ databases">
        <title>Draft genome sequence of Moniliophthora roreri, the causal agent of frosty pod rot of cacao.</title>
        <authorList>
            <person name="Aime M.C."/>
            <person name="Diaz-Valderrama J.R."/>
            <person name="Kijpornyongpan T."/>
            <person name="Phillips-Mora W."/>
        </authorList>
    </citation>
    <scope>NUCLEOTIDE SEQUENCE [LARGE SCALE GENOMIC DNA]</scope>
    <source>
        <strain evidence="18 19">MCA 2952</strain>
    </source>
</reference>
<dbReference type="SUPFAM" id="SSF55347">
    <property type="entry name" value="Glyceraldehyde-3-phosphate dehydrogenase-like, C-terminal domain"/>
    <property type="match status" value="1"/>
</dbReference>
<evidence type="ECO:0000256" key="5">
    <source>
        <dbReference type="ARBA" id="ARBA00022723"/>
    </source>
</evidence>
<feature type="region of interest" description="Disordered" evidence="14">
    <location>
        <begin position="1246"/>
        <end position="1363"/>
    </location>
</feature>
<dbReference type="SUPFAM" id="SSF48225">
    <property type="entry name" value="Seven-hairpin glycosidases"/>
    <property type="match status" value="1"/>
</dbReference>
<gene>
    <name evidence="18" type="ORF">WG66_6363</name>
</gene>
<dbReference type="GO" id="GO:0000166">
    <property type="term" value="F:nucleotide binding"/>
    <property type="evidence" value="ECO:0007669"/>
    <property type="project" value="InterPro"/>
</dbReference>
<feature type="compositionally biased region" description="Basic and acidic residues" evidence="14">
    <location>
        <begin position="736"/>
        <end position="757"/>
    </location>
</feature>
<feature type="region of interest" description="Disordered" evidence="14">
    <location>
        <begin position="994"/>
        <end position="1204"/>
    </location>
</feature>
<keyword evidence="15" id="KW-0472">Membrane</keyword>
<evidence type="ECO:0000256" key="15">
    <source>
        <dbReference type="SAM" id="Phobius"/>
    </source>
</evidence>
<comment type="pathway">
    <text evidence="2">Protein modification; protein glycosylation.</text>
</comment>
<dbReference type="InterPro" id="IPR055170">
    <property type="entry name" value="GFO_IDH_MocA-like_dom"/>
</dbReference>
<evidence type="ECO:0000256" key="8">
    <source>
        <dbReference type="ARBA" id="ARBA00023157"/>
    </source>
</evidence>
<evidence type="ECO:0000256" key="1">
    <source>
        <dbReference type="ARBA" id="ARBA00001913"/>
    </source>
</evidence>
<feature type="compositionally biased region" description="Polar residues" evidence="14">
    <location>
        <begin position="1481"/>
        <end position="1498"/>
    </location>
</feature>
<feature type="region of interest" description="Disordered" evidence="14">
    <location>
        <begin position="1480"/>
        <end position="1507"/>
    </location>
</feature>
<dbReference type="InterPro" id="IPR001382">
    <property type="entry name" value="Glyco_hydro_47"/>
</dbReference>
<organism evidence="18 19">
    <name type="scientific">Moniliophthora roreri</name>
    <name type="common">Frosty pod rot fungus</name>
    <name type="synonym">Monilia roreri</name>
    <dbReference type="NCBI Taxonomy" id="221103"/>
    <lineage>
        <taxon>Eukaryota</taxon>
        <taxon>Fungi</taxon>
        <taxon>Dikarya</taxon>
        <taxon>Basidiomycota</taxon>
        <taxon>Agaricomycotina</taxon>
        <taxon>Agaricomycetes</taxon>
        <taxon>Agaricomycetidae</taxon>
        <taxon>Agaricales</taxon>
        <taxon>Marasmiineae</taxon>
        <taxon>Marasmiaceae</taxon>
        <taxon>Moniliophthora</taxon>
    </lineage>
</organism>
<dbReference type="InterPro" id="IPR012341">
    <property type="entry name" value="6hp_glycosidase-like_sf"/>
</dbReference>
<evidence type="ECO:0000256" key="10">
    <source>
        <dbReference type="ARBA" id="ARBA00048605"/>
    </source>
</evidence>
<comment type="cofactor">
    <cofactor evidence="1 11">
        <name>Ca(2+)</name>
        <dbReference type="ChEBI" id="CHEBI:29108"/>
    </cofactor>
</comment>
<dbReference type="GO" id="GO:0036503">
    <property type="term" value="P:ERAD pathway"/>
    <property type="evidence" value="ECO:0007669"/>
    <property type="project" value="UniProtKB-ARBA"/>
</dbReference>
<dbReference type="PRINTS" id="PR00747">
    <property type="entry name" value="GLYHDRLASE47"/>
</dbReference>
<dbReference type="Pfam" id="PF22725">
    <property type="entry name" value="GFO_IDH_MocA_C3"/>
    <property type="match status" value="1"/>
</dbReference>
<dbReference type="InterPro" id="IPR000683">
    <property type="entry name" value="Gfo/Idh/MocA-like_OxRdtase_N"/>
</dbReference>
<dbReference type="PANTHER" id="PTHR11742">
    <property type="entry name" value="MANNOSYL-OLIGOSACCHARIDE ALPHA-1,2-MANNOSIDASE-RELATED"/>
    <property type="match status" value="1"/>
</dbReference>
<evidence type="ECO:0000256" key="12">
    <source>
        <dbReference type="PIRSR" id="PIRSR601382-3"/>
    </source>
</evidence>
<comment type="similarity">
    <text evidence="4">Belongs to the Gfo/Idh/MocA family.</text>
</comment>
<feature type="region of interest" description="Disordered" evidence="14">
    <location>
        <begin position="1388"/>
        <end position="1432"/>
    </location>
</feature>
<evidence type="ECO:0000256" key="6">
    <source>
        <dbReference type="ARBA" id="ARBA00022801"/>
    </source>
</evidence>
<keyword evidence="15" id="KW-1133">Transmembrane helix</keyword>
<evidence type="ECO:0000256" key="2">
    <source>
        <dbReference type="ARBA" id="ARBA00004922"/>
    </source>
</evidence>
<dbReference type="eggNOG" id="ENOG502SQJV">
    <property type="taxonomic scope" value="Eukaryota"/>
</dbReference>
<feature type="binding site" evidence="11">
    <location>
        <position position="576"/>
    </location>
    <ligand>
        <name>Ca(2+)</name>
        <dbReference type="ChEBI" id="CHEBI:29108"/>
    </ligand>
</feature>
<dbReference type="PANTHER" id="PTHR11742:SF55">
    <property type="entry name" value="ENDOPLASMIC RETICULUM MANNOSYL-OLIGOSACCHARIDE 1,2-ALPHA-MANNOSIDASE"/>
    <property type="match status" value="1"/>
</dbReference>
<sequence>MSRVEHLIDMYRSHPISLSIRSLRHRTYFRPVAYGFIALVALAFLWNAYPARPSLSLPYEVETETPPASPEIWEERAQKVKMAYAHAYHSYERLASPHDELRPVTGGYVDNFNGWGVSMIDGLDTMLLLGLRDEYKRALEQVEKINFELDESKVAPYFETVIRYLGGFLSAYALSNDDILLKRADELAEKLDPVFETPSGLPKYGINPSTGKLEGPEIGILAEVASLQVEYTTLAKFTGKKKWFDRGNTVVQALARANLKDTGGMLPIGWNLTSAQPNDARLSAGAQADSAHEYLLKQYLLTAKTDKANLEMYIRATTHMIANLMYISPTRHLLYVTDSDASNYETRARATHVFEHLSCFLPGLLALGAHTLPLNNLASLGISLDELGSRDDFGDAGRSYKLLSTYNLKDLHMWAAEGLAQTCWLTYADQPTGLGPDEMKFASTFDRQTRRSGHLWMDAVESWRKSGARGPPPGVGDKKAVRITEEMRLKGDTWSRDYAIKKSGYLLRPETIESLYLLWRITGDTKWRERGWRIFSAIEHNTRTQYGYFFAETLKYLYLMFTNEDLVPLDKWVFNTEAHPFPVIQWTSQELEMFNISENEDICCRFPEVDDSFALSTLHMNNPMICADLWEYPHHLVPILSMLEVPAQGVGLTSSESTWASTGSDMESSMLGQLNGLEDVERRYTTEEKGKGKVIPQPLADMAEHNFTSDSADHGITEPCNDTTISSKCRGRPPKAKADEPSDGKKVRGRGRAKEDANLSGPRIKWKVVGQKKIENRPHAPGEKYSTERGLDEVDYRPRVWSSSKLELLSIFPGLSGKTCVNGISWNQSPVPIVLLDGGNGMAVSAMEDGQETIMEMTITRDFECFTTDMCDADGRLLSLPSIPNDILSSLLQSDPQHAPAPRRLSRKGNHGEAPITMTKGKDRAVTKARNVNVSPRKDMDINESIPVDVRASKHTSLLKDNTSERIVGSTELSRSQPQNLNQVSADLFQGVKDESGATPKDIVSPPKPTKSLRPRLGNKLSGSAAYSDTPIETSDLVASSGVSPCKKSDKTSKKKASQGRRDEERHKITISPGNALGQPRQRDTSESISSQSVKKDPVSPHLSAVDGTPNHSRANKRPRSKKTEPRSSEETIVARTSLRLQKRDPSTTVPKSDTKKRKLGSRTEVHPEAPDSASALTASRVISPEQRPRLPPALAPHIQTSDTHETLTRTIAIIPELPTATRGAVGYKSAPPLLSIDIPNSTFEKSKPLMSPGSPLTPLSPDDSVSPTSPAPSPKRRRTKGLPPTRHSDRIAASQAVTNTVVKLEHEEALAPLPHDNIKKRKRPGKDVGDPRLPPAPTDNAGQKRPSTLAQNRKGVDAEVKNESVSVAHRKLAANKRSEVLRTLKFQKSKSKISSSTPPLYESQKPRTTQLDQVLDHKHNSPLPPLESMDAPRWDSMAIDMARSPVQDLHNHDTGPNVESTSELVEVAKDKEKVLRKDCLNNSASPSQANKSAQGDQSAGHERELPSIQESVVFRKDSLDFVVESLSMELPTPSTGDYAHDAGPCSDSGLPALSIGPSPPLSVNKSIPEAPSTIPVGDYEPKDGIYDRQLAFQNYERNNHAVSSVCVTHGHQSSPGDMAANSVSLPIVETLNYKQKLCDADFSAIRRGAEAQTSTQLPAIPDNFTTLEKASLPFIPLSSQAEHASPDKSVLDDTQCATSKSGDKPVVCIPHPQVSSNIGATARSSPLAAVSAVVVQDGGSHSSLPIDPPVLLPGIRHGVFIIEKSNSYTKVPGPSIANLTEVTTVVRSKAVNQEFESMKSQLRISFPAGVPEEVGVLNNALKDCTPIFPITTREIFGLHSKSWLPEEFAYLSLGFWQVVDVQRSRIGSEENSKLSLGSAHQPCHFAGRIRWSFRLRWVAGGEVNIGHTVKEVLGAPWWSPLKVSMSTLVSSMKRLSLSEVPAEVEADPVESFGLPCFISSSQLGFGNGDGGPVRGWYCCDCGKLNRQTFWRRQKCGSSFCKDKSITTCTIKSLDVVRERGQQQTVVFPINTHPHFVDPLVIEWDDGMKTLVYKLGEDLRITGNDKAHEEHTKLFEEIQADVVLERQPSDLRPYFTYAVTDSPDAFTLASSFGAEMIAWHKVPSCITKVRELLVHVSRSYGEIEISNVPGLLALAWTTDGRRKADSLLEAQQTPIIVMNLGCDVIINLLPNSIRRTAPITLASAPLPTPASSPVKREVVDDPPLVHINEIGGLLAFQPVTEEKSNLDADMQPVNDTLTSPENVKSSRVRLRHAQKMEPLKFTLVHGDALILSGDDFEFSRNPTLPHSTLMLDTIKRLYAILYPPEAKPEEGTQPLKFGILGAANIAPPALIIPAKSHPEVVVYAVAARDLNKARAFAKKHGVEKAYEGYQQLLDDPEVDVVYNPLPNGLHYEWTMKALAKGKHVLLEKPAANSADETRQMFELAESKELVLVEAFHYRFHPAIQRVRQILDSGELGRIKSITVNNVVPTPFGEDDIRYKWELGGGALMDMGCYTVNCLRYLASANPTNVLSATCIKHIPKKSPPSHESKVDRATSATFSFPDDIIGIINCDLAQPWKLGGIIPPIPQVSATVECEGGNIRIYNFVLPTLYHSITIKKWDGKKVTTSTEKAYKPAEGKGEDWWLTYRYQLEAFVNRVKGRDSQAWVTKEDSVANMEWIEKVYEKSGLGPRPKSDFVL</sequence>
<keyword evidence="6 13" id="KW-0378">Hydrolase</keyword>
<dbReference type="InterPro" id="IPR050749">
    <property type="entry name" value="Glycosyl_Hydrolase_47"/>
</dbReference>
<comment type="similarity">
    <text evidence="3 13">Belongs to the glycosyl hydrolase 47 family.</text>
</comment>
<evidence type="ECO:0000313" key="18">
    <source>
        <dbReference type="EMBL" id="KTB41104.1"/>
    </source>
</evidence>
<dbReference type="GO" id="GO:0005975">
    <property type="term" value="P:carbohydrate metabolic process"/>
    <property type="evidence" value="ECO:0007669"/>
    <property type="project" value="InterPro"/>
</dbReference>
<dbReference type="InterPro" id="IPR036291">
    <property type="entry name" value="NAD(P)-bd_dom_sf"/>
</dbReference>
<dbReference type="GO" id="GO:0005509">
    <property type="term" value="F:calcium ion binding"/>
    <property type="evidence" value="ECO:0007669"/>
    <property type="project" value="InterPro"/>
</dbReference>
<dbReference type="EC" id="3.2.1.-" evidence="13"/>
<evidence type="ECO:0000256" key="4">
    <source>
        <dbReference type="ARBA" id="ARBA00010928"/>
    </source>
</evidence>
<protein>
    <recommendedName>
        <fullName evidence="13">alpha-1,2-Mannosidase</fullName>
        <ecNumber evidence="13">3.2.1.-</ecNumber>
    </recommendedName>
</protein>
<dbReference type="EMBL" id="LATX01001515">
    <property type="protein sequence ID" value="KTB41104.1"/>
    <property type="molecule type" value="Genomic_DNA"/>
</dbReference>
<feature type="region of interest" description="Disordered" evidence="14">
    <location>
        <begin position="892"/>
        <end position="940"/>
    </location>
</feature>
<dbReference type="Pfam" id="PF01532">
    <property type="entry name" value="Glyco_hydro_47"/>
    <property type="match status" value="1"/>
</dbReference>
<dbReference type="GO" id="GO:0016020">
    <property type="term" value="C:membrane"/>
    <property type="evidence" value="ECO:0007669"/>
    <property type="project" value="InterPro"/>
</dbReference>
<evidence type="ECO:0000313" key="19">
    <source>
        <dbReference type="Proteomes" id="UP000054988"/>
    </source>
</evidence>